<dbReference type="PROSITE" id="PS51257">
    <property type="entry name" value="PROKAR_LIPOPROTEIN"/>
    <property type="match status" value="1"/>
</dbReference>
<protein>
    <submittedName>
        <fullName evidence="1">DUF4998 domain-containing protein</fullName>
    </submittedName>
</protein>
<dbReference type="Proteomes" id="UP000260983">
    <property type="component" value="Unassembled WGS sequence"/>
</dbReference>
<name>A0A3E5BRP1_9BACE</name>
<reference evidence="1 2" key="1">
    <citation type="submission" date="2018-08" db="EMBL/GenBank/DDBJ databases">
        <title>A genome reference for cultivated species of the human gut microbiota.</title>
        <authorList>
            <person name="Zou Y."/>
            <person name="Xue W."/>
            <person name="Luo G."/>
        </authorList>
    </citation>
    <scope>NUCLEOTIDE SEQUENCE [LARGE SCALE GENOMIC DNA]</scope>
    <source>
        <strain evidence="1 2">OM05-15BH</strain>
    </source>
</reference>
<dbReference type="AlphaFoldDB" id="A0A3E5BRP1"/>
<dbReference type="Pfam" id="PF16389">
    <property type="entry name" value="DUF4998"/>
    <property type="match status" value="1"/>
</dbReference>
<evidence type="ECO:0000313" key="2">
    <source>
        <dbReference type="Proteomes" id="UP000260983"/>
    </source>
</evidence>
<dbReference type="RefSeq" id="WP_117723072.1">
    <property type="nucleotide sequence ID" value="NZ_QSUL01000001.1"/>
</dbReference>
<accession>A0A3E5BRP1</accession>
<organism evidence="1 2">
    <name type="scientific">Bacteroides oleiciplenus</name>
    <dbReference type="NCBI Taxonomy" id="626931"/>
    <lineage>
        <taxon>Bacteria</taxon>
        <taxon>Pseudomonadati</taxon>
        <taxon>Bacteroidota</taxon>
        <taxon>Bacteroidia</taxon>
        <taxon>Bacteroidales</taxon>
        <taxon>Bacteroidaceae</taxon>
        <taxon>Bacteroides</taxon>
    </lineage>
</organism>
<evidence type="ECO:0000313" key="1">
    <source>
        <dbReference type="EMBL" id="RGN40287.1"/>
    </source>
</evidence>
<gene>
    <name evidence="1" type="ORF">DXB65_01230</name>
</gene>
<comment type="caution">
    <text evidence="1">The sequence shown here is derived from an EMBL/GenBank/DDBJ whole genome shotgun (WGS) entry which is preliminary data.</text>
</comment>
<sequence>MKKNILFEKMFFIILLISTIYGCSDMDADYKNFIKDGEIIYTGKMDSVVILSGKERVFITGVFISDPNITQCRIYWDSRTKHVDVPVERVNGVQKFKQEIPLPEKLYNFEIFTLDQNGNISVPVSASGKSYGEKFQTSITNRLITSAEMDETGSVTIGWLPIDKTLGAFATEITYVNTEEQTCKVVTSVDEEQTILPKFGDDQFSFQTLYLPDTLCVDTFRTIPAIQEVIEYESPTVDPITEATLMIADFETMGEVWDIGTIIKERGKKYYQGPSGALSAGSFKGLFRAYKPGFDPVIGVKDKVMKFDIKVKEDFKIGNYKMVAIMHDTWGWIITEGFFPLKEDGETCSTDGNWKTVTLDIPYDSFKGNGDNYGIVCDGADFDLSNILFDNFRIDKRVEKEVINFSNRAGYVWNIGNIIDDENGGKCYQGVANTPKGSGLVRDVAGDKETTPLDYTELGSKNYYLAYEIKVLSDFALPSSYNMTWILGGWGNLLKINNGFFPTEEDGICKSTQNEWILVEHKDLALPVLSEKSYWGLVSDDVNSSFDWSQVRIRNIHLRKR</sequence>
<dbReference type="EMBL" id="QSUL01000001">
    <property type="protein sequence ID" value="RGN40287.1"/>
    <property type="molecule type" value="Genomic_DNA"/>
</dbReference>
<proteinExistence type="predicted"/>